<accession>A0A2T5JK98</accession>
<evidence type="ECO:0000313" key="1">
    <source>
        <dbReference type="EMBL" id="PTR06937.1"/>
    </source>
</evidence>
<keyword evidence="2" id="KW-1185">Reference proteome</keyword>
<protein>
    <submittedName>
        <fullName evidence="1">Uncharacterized protein</fullName>
    </submittedName>
</protein>
<name>A0A2T5JK98_9RHOB</name>
<sequence>MANHHFAQRESPLYTERITTLHSDHLSNLLIYPIKTGVSEPLTLYLTHFNTLGEPNGTKGPGKGASEFDRLAQLWTFGLPGDRRLVPAGETLQCAGNIRLLPDAFQDAMP</sequence>
<gene>
    <name evidence="1" type="ORF">C8J28_1467</name>
</gene>
<reference evidence="1 2" key="1">
    <citation type="submission" date="2018-04" db="EMBL/GenBank/DDBJ databases">
        <title>Genomic Encyclopedia of Type Strains, Phase III (KMG-III): the genomes of soil and plant-associated and newly described type strains.</title>
        <authorList>
            <person name="Whitman W."/>
        </authorList>
    </citation>
    <scope>NUCLEOTIDE SEQUENCE [LARGE SCALE GENOMIC DNA]</scope>
    <source>
        <strain evidence="1 2">KA25</strain>
    </source>
</reference>
<evidence type="ECO:0000313" key="2">
    <source>
        <dbReference type="Proteomes" id="UP000244060"/>
    </source>
</evidence>
<proteinExistence type="predicted"/>
<dbReference type="EMBL" id="QAOT01000046">
    <property type="protein sequence ID" value="PTR06937.1"/>
    <property type="molecule type" value="Genomic_DNA"/>
</dbReference>
<organism evidence="1 2">
    <name type="scientific">Cereibacter azotoformans</name>
    <dbReference type="NCBI Taxonomy" id="43057"/>
    <lineage>
        <taxon>Bacteria</taxon>
        <taxon>Pseudomonadati</taxon>
        <taxon>Pseudomonadota</taxon>
        <taxon>Alphaproteobacteria</taxon>
        <taxon>Rhodobacterales</taxon>
        <taxon>Paracoccaceae</taxon>
        <taxon>Cereibacter</taxon>
    </lineage>
</organism>
<dbReference type="Proteomes" id="UP000244060">
    <property type="component" value="Unassembled WGS sequence"/>
</dbReference>
<dbReference type="AlphaFoldDB" id="A0A2T5JK98"/>
<comment type="caution">
    <text evidence="1">The sequence shown here is derived from an EMBL/GenBank/DDBJ whole genome shotgun (WGS) entry which is preliminary data.</text>
</comment>